<dbReference type="PANTHER" id="PTHR24305:SF222">
    <property type="entry name" value="CYTOCHROME P450 MONOOXYGENASE STCS"/>
    <property type="match status" value="1"/>
</dbReference>
<comment type="cofactor">
    <cofactor evidence="1">
        <name>heme</name>
        <dbReference type="ChEBI" id="CHEBI:30413"/>
    </cofactor>
</comment>
<dbReference type="InterPro" id="IPR036396">
    <property type="entry name" value="Cyt_P450_sf"/>
</dbReference>
<dbReference type="GO" id="GO:0020037">
    <property type="term" value="F:heme binding"/>
    <property type="evidence" value="ECO:0007669"/>
    <property type="project" value="InterPro"/>
</dbReference>
<keyword evidence="1" id="KW-0349">Heme</keyword>
<dbReference type="PRINTS" id="PR00463">
    <property type="entry name" value="EP450I"/>
</dbReference>
<dbReference type="InterPro" id="IPR050121">
    <property type="entry name" value="Cytochrome_P450_monoxygenase"/>
</dbReference>
<dbReference type="Pfam" id="PF00067">
    <property type="entry name" value="p450"/>
    <property type="match status" value="1"/>
</dbReference>
<gene>
    <name evidence="2" type="ORF">AWRI4620_LOCUS6888</name>
</gene>
<dbReference type="PANTHER" id="PTHR24305">
    <property type="entry name" value="CYTOCHROME P450"/>
    <property type="match status" value="1"/>
</dbReference>
<comment type="caution">
    <text evidence="2">The sequence shown here is derived from an EMBL/GenBank/DDBJ whole genome shotgun (WGS) entry which is preliminary data.</text>
</comment>
<feature type="binding site" description="axial binding residue" evidence="1">
    <location>
        <position position="44"/>
    </location>
    <ligand>
        <name>heme</name>
        <dbReference type="ChEBI" id="CHEBI:30413"/>
    </ligand>
    <ligandPart>
        <name>Fe</name>
        <dbReference type="ChEBI" id="CHEBI:18248"/>
    </ligandPart>
</feature>
<reference evidence="2" key="1">
    <citation type="submission" date="2020-06" db="EMBL/GenBank/DDBJ databases">
        <authorList>
            <person name="Onetto C."/>
        </authorList>
    </citation>
    <scope>NUCLEOTIDE SEQUENCE</scope>
</reference>
<sequence length="122" mass="13848">MNKSIWGEDVHAFRPERWLVDETLTKSAADRDAFMAFAKGSRNCIGQELAMLELKMVLAMTIRQFDFKEAFAEVEKLRNDGSGYPSSLSGVQEQFGEKAYQIQLGTAKPREGMPCRLRLINK</sequence>
<dbReference type="SUPFAM" id="SSF48264">
    <property type="entry name" value="Cytochrome P450"/>
    <property type="match status" value="1"/>
</dbReference>
<dbReference type="GO" id="GO:0016705">
    <property type="term" value="F:oxidoreductase activity, acting on paired donors, with incorporation or reduction of molecular oxygen"/>
    <property type="evidence" value="ECO:0007669"/>
    <property type="project" value="InterPro"/>
</dbReference>
<accession>A0A9N8KKM9</accession>
<protein>
    <recommendedName>
        <fullName evidence="4">Cytochrome P450</fullName>
    </recommendedName>
</protein>
<keyword evidence="3" id="KW-1185">Reference proteome</keyword>
<name>A0A9N8KKM9_9PEZI</name>
<dbReference type="InterPro" id="IPR001128">
    <property type="entry name" value="Cyt_P450"/>
</dbReference>
<dbReference type="AlphaFoldDB" id="A0A9N8KKM9"/>
<dbReference type="EMBL" id="CAINUL010000015">
    <property type="protein sequence ID" value="CAD0112633.1"/>
    <property type="molecule type" value="Genomic_DNA"/>
</dbReference>
<organism evidence="2 3">
    <name type="scientific">Aureobasidium uvarum</name>
    <dbReference type="NCBI Taxonomy" id="2773716"/>
    <lineage>
        <taxon>Eukaryota</taxon>
        <taxon>Fungi</taxon>
        <taxon>Dikarya</taxon>
        <taxon>Ascomycota</taxon>
        <taxon>Pezizomycotina</taxon>
        <taxon>Dothideomycetes</taxon>
        <taxon>Dothideomycetidae</taxon>
        <taxon>Dothideales</taxon>
        <taxon>Saccotheciaceae</taxon>
        <taxon>Aureobasidium</taxon>
    </lineage>
</organism>
<dbReference type="Proteomes" id="UP000745764">
    <property type="component" value="Unassembled WGS sequence"/>
</dbReference>
<evidence type="ECO:0000256" key="1">
    <source>
        <dbReference type="PIRSR" id="PIRSR602401-1"/>
    </source>
</evidence>
<dbReference type="Gene3D" id="1.10.630.10">
    <property type="entry name" value="Cytochrome P450"/>
    <property type="match status" value="1"/>
</dbReference>
<dbReference type="InterPro" id="IPR002401">
    <property type="entry name" value="Cyt_P450_E_grp-I"/>
</dbReference>
<dbReference type="GO" id="GO:0005506">
    <property type="term" value="F:iron ion binding"/>
    <property type="evidence" value="ECO:0007669"/>
    <property type="project" value="InterPro"/>
</dbReference>
<keyword evidence="1" id="KW-0408">Iron</keyword>
<evidence type="ECO:0000313" key="2">
    <source>
        <dbReference type="EMBL" id="CAD0112633.1"/>
    </source>
</evidence>
<dbReference type="GO" id="GO:0004497">
    <property type="term" value="F:monooxygenase activity"/>
    <property type="evidence" value="ECO:0007669"/>
    <property type="project" value="InterPro"/>
</dbReference>
<proteinExistence type="predicted"/>
<dbReference type="OrthoDB" id="10029320at2759"/>
<keyword evidence="1" id="KW-0479">Metal-binding</keyword>
<evidence type="ECO:0008006" key="4">
    <source>
        <dbReference type="Google" id="ProtNLM"/>
    </source>
</evidence>
<evidence type="ECO:0000313" key="3">
    <source>
        <dbReference type="Proteomes" id="UP000745764"/>
    </source>
</evidence>